<organism evidence="8 9">
    <name type="scientific">Notechis scutatus</name>
    <name type="common">mainland tiger snake</name>
    <dbReference type="NCBI Taxonomy" id="8663"/>
    <lineage>
        <taxon>Eukaryota</taxon>
        <taxon>Metazoa</taxon>
        <taxon>Chordata</taxon>
        <taxon>Craniata</taxon>
        <taxon>Vertebrata</taxon>
        <taxon>Euteleostomi</taxon>
        <taxon>Lepidosauria</taxon>
        <taxon>Squamata</taxon>
        <taxon>Bifurcata</taxon>
        <taxon>Unidentata</taxon>
        <taxon>Episquamata</taxon>
        <taxon>Toxicofera</taxon>
        <taxon>Serpentes</taxon>
        <taxon>Colubroidea</taxon>
        <taxon>Elapidae</taxon>
        <taxon>Hydrophiinae</taxon>
        <taxon>Notechis</taxon>
    </lineage>
</organism>
<keyword evidence="5 7" id="KW-0472">Membrane</keyword>
<dbReference type="InterPro" id="IPR004299">
    <property type="entry name" value="MBOAT_fam"/>
</dbReference>
<feature type="transmembrane region" description="Helical" evidence="7">
    <location>
        <begin position="205"/>
        <end position="225"/>
    </location>
</feature>
<evidence type="ECO:0000256" key="4">
    <source>
        <dbReference type="ARBA" id="ARBA00022989"/>
    </source>
</evidence>
<feature type="transmembrane region" description="Helical" evidence="7">
    <location>
        <begin position="246"/>
        <end position="269"/>
    </location>
</feature>
<dbReference type="GO" id="GO:0016409">
    <property type="term" value="F:palmitoyltransferase activity"/>
    <property type="evidence" value="ECO:0007669"/>
    <property type="project" value="TreeGrafter"/>
</dbReference>
<comment type="subcellular location">
    <subcellularLocation>
        <location evidence="1">Endoplasmic reticulum membrane</location>
        <topology evidence="1">Multi-pass membrane protein</topology>
    </subcellularLocation>
</comment>
<evidence type="ECO:0000256" key="2">
    <source>
        <dbReference type="ARBA" id="ARBA00022692"/>
    </source>
</evidence>
<dbReference type="GeneID" id="113422307"/>
<dbReference type="AlphaFoldDB" id="A0A6J1V8A7"/>
<dbReference type="InterPro" id="IPR051085">
    <property type="entry name" value="MB_O-acyltransferase"/>
</dbReference>
<gene>
    <name evidence="9" type="primary">HHAT</name>
</gene>
<keyword evidence="3" id="KW-0256">Endoplasmic reticulum</keyword>
<evidence type="ECO:0000313" key="8">
    <source>
        <dbReference type="Proteomes" id="UP000504612"/>
    </source>
</evidence>
<evidence type="ECO:0000256" key="6">
    <source>
        <dbReference type="ARBA" id="ARBA00038268"/>
    </source>
</evidence>
<dbReference type="Pfam" id="PF03062">
    <property type="entry name" value="MBOAT"/>
    <property type="match status" value="1"/>
</dbReference>
<name>A0A6J1V8A7_9SAUR</name>
<keyword evidence="8" id="KW-1185">Reference proteome</keyword>
<dbReference type="Proteomes" id="UP000504612">
    <property type="component" value="Unplaced"/>
</dbReference>
<comment type="similarity">
    <text evidence="6">Belongs to the membrane-bound acyltransferase family. HHAT subfamily.</text>
</comment>
<feature type="transmembrane region" description="Helical" evidence="7">
    <location>
        <begin position="138"/>
        <end position="156"/>
    </location>
</feature>
<feature type="transmembrane region" description="Helical" evidence="7">
    <location>
        <begin position="364"/>
        <end position="382"/>
    </location>
</feature>
<feature type="transmembrane region" description="Helical" evidence="7">
    <location>
        <begin position="430"/>
        <end position="450"/>
    </location>
</feature>
<protein>
    <submittedName>
        <fullName evidence="9">Protein-cysteine N-palmitoyltransferase HHAT</fullName>
    </submittedName>
</protein>
<feature type="transmembrane region" description="Helical" evidence="7">
    <location>
        <begin position="470"/>
        <end position="489"/>
    </location>
</feature>
<dbReference type="PANTHER" id="PTHR13285:SF20">
    <property type="entry name" value="PROTEIN-CYSTEINE N-PALMITOYLTRANSFERASE HHAT"/>
    <property type="match status" value="1"/>
</dbReference>
<evidence type="ECO:0000313" key="9">
    <source>
        <dbReference type="RefSeq" id="XP_026538945.1"/>
    </source>
</evidence>
<evidence type="ECO:0000256" key="5">
    <source>
        <dbReference type="ARBA" id="ARBA00023136"/>
    </source>
</evidence>
<feature type="transmembrane region" description="Helical" evidence="7">
    <location>
        <begin position="74"/>
        <end position="92"/>
    </location>
</feature>
<feature type="transmembrane region" description="Helical" evidence="7">
    <location>
        <begin position="289"/>
        <end position="314"/>
    </location>
</feature>
<dbReference type="GO" id="GO:0005789">
    <property type="term" value="C:endoplasmic reticulum membrane"/>
    <property type="evidence" value="ECO:0007669"/>
    <property type="project" value="UniProtKB-SubCell"/>
</dbReference>
<feature type="transmembrane region" description="Helical" evidence="7">
    <location>
        <begin position="168"/>
        <end position="185"/>
    </location>
</feature>
<evidence type="ECO:0000256" key="3">
    <source>
        <dbReference type="ARBA" id="ARBA00022824"/>
    </source>
</evidence>
<proteinExistence type="inferred from homology"/>
<dbReference type="KEGG" id="nss:113422307"/>
<evidence type="ECO:0000256" key="1">
    <source>
        <dbReference type="ARBA" id="ARBA00004477"/>
    </source>
</evidence>
<feature type="transmembrane region" description="Helical" evidence="7">
    <location>
        <begin position="99"/>
        <end position="132"/>
    </location>
</feature>
<accession>A0A6J1V8A7</accession>
<evidence type="ECO:0000256" key="7">
    <source>
        <dbReference type="SAM" id="Phobius"/>
    </source>
</evidence>
<keyword evidence="4 7" id="KW-1133">Transmembrane helix</keyword>
<keyword evidence="2 7" id="KW-0812">Transmembrane</keyword>
<reference evidence="9" key="1">
    <citation type="submission" date="2025-08" db="UniProtKB">
        <authorList>
            <consortium name="RefSeq"/>
        </authorList>
    </citation>
    <scope>IDENTIFICATION</scope>
</reference>
<feature type="transmembrane region" description="Helical" evidence="7">
    <location>
        <begin position="388"/>
        <end position="409"/>
    </location>
</feature>
<feature type="transmembrane region" description="Helical" evidence="7">
    <location>
        <begin position="12"/>
        <end position="29"/>
    </location>
</feature>
<dbReference type="RefSeq" id="XP_026538945.1">
    <property type="nucleotide sequence ID" value="XM_026683160.1"/>
</dbReference>
<dbReference type="CTD" id="55733"/>
<dbReference type="PANTHER" id="PTHR13285">
    <property type="entry name" value="ACYLTRANSFERASE"/>
    <property type="match status" value="1"/>
</dbReference>
<sequence>MFFQSEILPRWELCLYLFLSFGSHFYSFYEVFQASQEYEEELDRKFELEKNTLGLRKDPVDFEWSFWMEWGKGYILWLLFGHLVVSLVSSIYMEKCKPWFLMVYGIAACWFLLGSKGLTMIFLHVSISYLVAQLKNPVLTWLTSLLLLSTLHLSAVEEVKRGWYASENEYYLLVFTLIVRCLYYTSFSLEYCWDRTTEMTQHSFLWMLSYTFYYPVFHNGPVITFDEFYTQMSKQQSCNWKSNLSIFIWGAIRILIWWWLAELMIHFMYMHAIYSSISHLEAVTYWTLGGLALAQVLFFYVKYLVLFGVPALLVRMDGLQPPDLPRCVSTMYSFTGMWRSFDVGLHKFLIRYIYVPMGGSHCSIFKMLFSTAITFAFVSFWHGSHSYLWSWAMLNWLGVTAENGVKRIVSFPIVHNFINQVLSPRGIRRFHAAMAAVSTAFLIYSNLIFLGGSDVGRIYWNKIFKEGWPWATLSVVGILYCYSNVGIEWQHTRTKVNRPVLKRKDSGILTQTFISSSIQQHFSFSGESISGRI</sequence>